<evidence type="ECO:0000313" key="1">
    <source>
        <dbReference type="EMBL" id="NDL66935.1"/>
    </source>
</evidence>
<name>A0A7X5HUI3_9FIRM</name>
<organism evidence="1 2">
    <name type="scientific">Anaerotalea alkaliphila</name>
    <dbReference type="NCBI Taxonomy" id="2662126"/>
    <lineage>
        <taxon>Bacteria</taxon>
        <taxon>Bacillati</taxon>
        <taxon>Bacillota</taxon>
        <taxon>Clostridia</taxon>
        <taxon>Eubacteriales</taxon>
        <taxon>Anaerotalea</taxon>
    </lineage>
</organism>
<comment type="caution">
    <text evidence="1">The sequence shown here is derived from an EMBL/GenBank/DDBJ whole genome shotgun (WGS) entry which is preliminary data.</text>
</comment>
<proteinExistence type="predicted"/>
<sequence>MTFRKMDMQDQTRPEGRNCILAYGFSPEEGTKLAAHAVGIGIWETILLDGRSDGMRLLEILEDPLAGTGTPAPEPAERKAVVFHAVSQEELHRFIRQFSLLGMERPLFAMVTPVSAGWRLGELIGELQEERKRL</sequence>
<dbReference type="AlphaFoldDB" id="A0A7X5HUI3"/>
<keyword evidence="2" id="KW-1185">Reference proteome</keyword>
<accession>A0A7X5HUI3</accession>
<evidence type="ECO:0000313" key="2">
    <source>
        <dbReference type="Proteomes" id="UP000461585"/>
    </source>
</evidence>
<gene>
    <name evidence="1" type="ORF">GXN74_04125</name>
</gene>
<dbReference type="Pfam" id="PF12646">
    <property type="entry name" value="DUF3783"/>
    <property type="match status" value="1"/>
</dbReference>
<protein>
    <submittedName>
        <fullName evidence="1">DUF3783 domain-containing protein</fullName>
    </submittedName>
</protein>
<dbReference type="EMBL" id="JAAEEH010000007">
    <property type="protein sequence ID" value="NDL66935.1"/>
    <property type="molecule type" value="Genomic_DNA"/>
</dbReference>
<dbReference type="InterPro" id="IPR016621">
    <property type="entry name" value="UCP014543"/>
</dbReference>
<dbReference type="RefSeq" id="WP_162369660.1">
    <property type="nucleotide sequence ID" value="NZ_JAAEEH010000007.1"/>
</dbReference>
<reference evidence="1 2" key="1">
    <citation type="submission" date="2020-01" db="EMBL/GenBank/DDBJ databases">
        <title>Anaeroalcalibacter tamaniensis gen. nov., sp. nov., moderately halophilic strictly anaerobic fermenter bacterium from mud volcano of Taman peninsula.</title>
        <authorList>
            <person name="Frolova A."/>
            <person name="Merkel A.Y."/>
            <person name="Slobodkin A.I."/>
        </authorList>
    </citation>
    <scope>NUCLEOTIDE SEQUENCE [LARGE SCALE GENOMIC DNA]</scope>
    <source>
        <strain evidence="1 2">F-3ap</strain>
    </source>
</reference>
<dbReference type="Proteomes" id="UP000461585">
    <property type="component" value="Unassembled WGS sequence"/>
</dbReference>